<protein>
    <submittedName>
        <fullName evidence="2">Uncharacterized protein</fullName>
    </submittedName>
</protein>
<accession>A0AAD2HPX1</accession>
<organism evidence="2 5">
    <name type="scientific">Mycena citricolor</name>
    <dbReference type="NCBI Taxonomy" id="2018698"/>
    <lineage>
        <taxon>Eukaryota</taxon>
        <taxon>Fungi</taxon>
        <taxon>Dikarya</taxon>
        <taxon>Basidiomycota</taxon>
        <taxon>Agaricomycotina</taxon>
        <taxon>Agaricomycetes</taxon>
        <taxon>Agaricomycetidae</taxon>
        <taxon>Agaricales</taxon>
        <taxon>Marasmiineae</taxon>
        <taxon>Mycenaceae</taxon>
        <taxon>Mycena</taxon>
    </lineage>
</organism>
<evidence type="ECO:0000313" key="4">
    <source>
        <dbReference type="EMBL" id="CAK5278906.1"/>
    </source>
</evidence>
<dbReference type="EMBL" id="CAVNYO010000430">
    <property type="protein sequence ID" value="CAK5278889.1"/>
    <property type="molecule type" value="Genomic_DNA"/>
</dbReference>
<dbReference type="EMBL" id="CAVNYO010000431">
    <property type="protein sequence ID" value="CAK5278906.1"/>
    <property type="molecule type" value="Genomic_DNA"/>
</dbReference>
<sequence length="57" mass="6343">SFSCSFSEPHISRLRLASFSFTLHAFFSARCSASPLIWPRRFSSVTRLGSRGPNAAH</sequence>
<dbReference type="EMBL" id="CAVNYO010000423">
    <property type="protein sequence ID" value="CAK5278612.1"/>
    <property type="molecule type" value="Genomic_DNA"/>
</dbReference>
<dbReference type="Proteomes" id="UP001295794">
    <property type="component" value="Unassembled WGS sequence"/>
</dbReference>
<gene>
    <name evidence="1" type="ORF">MYCIT1_LOCUS28061</name>
    <name evidence="2" type="ORF">MYCIT1_LOCUS28529</name>
    <name evidence="3" type="ORF">MYCIT1_LOCUS28567</name>
    <name evidence="4" type="ORF">MYCIT1_LOCUS28597</name>
</gene>
<reference evidence="2" key="1">
    <citation type="submission" date="2023-11" db="EMBL/GenBank/DDBJ databases">
        <authorList>
            <person name="De Vega J J."/>
            <person name="De Vega J J."/>
        </authorList>
    </citation>
    <scope>NUCLEOTIDE SEQUENCE</scope>
</reference>
<evidence type="ECO:0000313" key="1">
    <source>
        <dbReference type="EMBL" id="CAK5278612.1"/>
    </source>
</evidence>
<evidence type="ECO:0000313" key="5">
    <source>
        <dbReference type="Proteomes" id="UP001295794"/>
    </source>
</evidence>
<comment type="caution">
    <text evidence="2">The sequence shown here is derived from an EMBL/GenBank/DDBJ whole genome shotgun (WGS) entry which is preliminary data.</text>
</comment>
<dbReference type="EMBL" id="CAVNYO010000429">
    <property type="protein sequence ID" value="CAK5278869.1"/>
    <property type="molecule type" value="Genomic_DNA"/>
</dbReference>
<feature type="non-terminal residue" evidence="2">
    <location>
        <position position="1"/>
    </location>
</feature>
<proteinExistence type="predicted"/>
<dbReference type="AlphaFoldDB" id="A0AAD2HPX1"/>
<name>A0AAD2HPX1_9AGAR</name>
<evidence type="ECO:0000313" key="2">
    <source>
        <dbReference type="EMBL" id="CAK5278869.1"/>
    </source>
</evidence>
<evidence type="ECO:0000313" key="3">
    <source>
        <dbReference type="EMBL" id="CAK5278889.1"/>
    </source>
</evidence>
<keyword evidence="5" id="KW-1185">Reference proteome</keyword>